<dbReference type="NCBIfam" id="NF005300">
    <property type="entry name" value="PRK06828.1"/>
    <property type="match status" value="1"/>
</dbReference>
<dbReference type="Gene3D" id="3.90.1300.10">
    <property type="entry name" value="Amidase signature (AS) domain"/>
    <property type="match status" value="1"/>
</dbReference>
<protein>
    <submittedName>
        <fullName evidence="2">Amidase</fullName>
    </submittedName>
</protein>
<evidence type="ECO:0000313" key="2">
    <source>
        <dbReference type="EMBL" id="SDP15838.1"/>
    </source>
</evidence>
<dbReference type="PANTHER" id="PTHR42678:SF34">
    <property type="entry name" value="OS04G0183300 PROTEIN"/>
    <property type="match status" value="1"/>
</dbReference>
<name>A0A1H0QGR4_9BACI</name>
<keyword evidence="3" id="KW-1185">Reference proteome</keyword>
<dbReference type="RefSeq" id="WP_090849957.1">
    <property type="nucleotide sequence ID" value="NZ_FNJU01000001.1"/>
</dbReference>
<dbReference type="InterPro" id="IPR036928">
    <property type="entry name" value="AS_sf"/>
</dbReference>
<dbReference type="EMBL" id="FNJU01000001">
    <property type="protein sequence ID" value="SDP15838.1"/>
    <property type="molecule type" value="Genomic_DNA"/>
</dbReference>
<dbReference type="PANTHER" id="PTHR42678">
    <property type="entry name" value="AMIDASE"/>
    <property type="match status" value="1"/>
</dbReference>
<dbReference type="AlphaFoldDB" id="A0A1H0QGR4"/>
<evidence type="ECO:0000313" key="3">
    <source>
        <dbReference type="Proteomes" id="UP000199159"/>
    </source>
</evidence>
<dbReference type="OrthoDB" id="9811471at2"/>
<proteinExistence type="predicted"/>
<feature type="domain" description="Amidase" evidence="1">
    <location>
        <begin position="35"/>
        <end position="472"/>
    </location>
</feature>
<reference evidence="3" key="1">
    <citation type="submission" date="2016-10" db="EMBL/GenBank/DDBJ databases">
        <authorList>
            <person name="Varghese N."/>
            <person name="Submissions S."/>
        </authorList>
    </citation>
    <scope>NUCLEOTIDE SEQUENCE [LARGE SCALE GENOMIC DNA]</scope>
    <source>
        <strain evidence="3">IBRC-M10078</strain>
    </source>
</reference>
<gene>
    <name evidence="2" type="ORF">SAMN05216565_101732</name>
</gene>
<dbReference type="SUPFAM" id="SSF75304">
    <property type="entry name" value="Amidase signature (AS) enzymes"/>
    <property type="match status" value="1"/>
</dbReference>
<sequence>MENKRLEALSENWLVEATIDDIQEKLTNNEITSKELVLMYLNRIALFDKSGVSINSILEVNPDVLHIASALDAERNTNGIRGPLHGIPVLIKDNIDTHDKMHTSAGSLALANSVASKDSHVAKVLRDAGAIILGKTNMTEWANYMTIGMPSGYSSRGGQVLNPYGPGTFDVGGSSAGSGASIAANLATIAVGTETSGSILSPASQNSLVGIKPTVGLVSRTGIIPIAHSQDTAGPMARTVKDAAILLTVLSSTDEQDPITLTNRELATIDFTQFLDKHSLKGAHIGIARDVYFDYLSDEKREVMDRAVEKLQELGANVIDDVIIPSTKAEWTYDVLNYEFKADLNAYLQTLDSSIPIRSLKDVIEFNNNNEDQTLKYGQQLLIESEETSGTLAEADYLRSLEQDIYLSTDQGIDYTLEKHQLDAIVFPNNFGAGIPAKAGYPSITVPAGYTSEGEPVGITFTSRAYSEPKLLKLAYAFEQATKHRKPPVLKDHSN</sequence>
<accession>A0A1H0QGR4</accession>
<dbReference type="Pfam" id="PF01425">
    <property type="entry name" value="Amidase"/>
    <property type="match status" value="1"/>
</dbReference>
<dbReference type="STRING" id="930152.SAMN05216565_101732"/>
<organism evidence="2 3">
    <name type="scientific">Litchfieldia salsa</name>
    <dbReference type="NCBI Taxonomy" id="930152"/>
    <lineage>
        <taxon>Bacteria</taxon>
        <taxon>Bacillati</taxon>
        <taxon>Bacillota</taxon>
        <taxon>Bacilli</taxon>
        <taxon>Bacillales</taxon>
        <taxon>Bacillaceae</taxon>
        <taxon>Litchfieldia</taxon>
    </lineage>
</organism>
<dbReference type="Proteomes" id="UP000199159">
    <property type="component" value="Unassembled WGS sequence"/>
</dbReference>
<dbReference type="InterPro" id="IPR023631">
    <property type="entry name" value="Amidase_dom"/>
</dbReference>
<evidence type="ECO:0000259" key="1">
    <source>
        <dbReference type="Pfam" id="PF01425"/>
    </source>
</evidence>